<evidence type="ECO:0000313" key="3">
    <source>
        <dbReference type="Proteomes" id="UP000595254"/>
    </source>
</evidence>
<name>A0A974NRM7_PERPY</name>
<gene>
    <name evidence="2" type="ORF">I6J18_07180</name>
</gene>
<dbReference type="Pfam" id="PF11877">
    <property type="entry name" value="DUF3397"/>
    <property type="match status" value="1"/>
</dbReference>
<keyword evidence="1" id="KW-1133">Transmembrane helix</keyword>
<dbReference type="AlphaFoldDB" id="A0A974NRM7"/>
<evidence type="ECO:0000313" key="2">
    <source>
        <dbReference type="EMBL" id="QQT02572.1"/>
    </source>
</evidence>
<feature type="transmembrane region" description="Helical" evidence="1">
    <location>
        <begin position="86"/>
        <end position="108"/>
    </location>
</feature>
<accession>A0A974NRM7</accession>
<sequence length="116" mass="13717">MLPFVVYLLFFILIKQITHNHKKAVQMAMDISTIFFVFSVHYLISVIWELQLFWILLVVLLFIAIFVVLIHYKVKGEIIFGKIMKGFWRVSFAFFLLIYIGLVTYGLIQRIVQSVI</sequence>
<keyword evidence="3" id="KW-1185">Reference proteome</keyword>
<dbReference type="Proteomes" id="UP000595254">
    <property type="component" value="Chromosome"/>
</dbReference>
<reference evidence="2 3" key="1">
    <citation type="submission" date="2021-01" db="EMBL/GenBank/DDBJ databases">
        <title>FDA dAtabase for Regulatory Grade micrObial Sequences (FDA-ARGOS): Supporting development and validation of Infectious Disease Dx tests.</title>
        <authorList>
            <person name="Nelson B."/>
            <person name="Plummer A."/>
            <person name="Tallon L."/>
            <person name="Sadzewicz L."/>
            <person name="Zhao X."/>
            <person name="Boylan J."/>
            <person name="Ott S."/>
            <person name="Bowen H."/>
            <person name="Vavikolanu K."/>
            <person name="Mehta A."/>
            <person name="Aluvathingal J."/>
            <person name="Nadendla S."/>
            <person name="Myers T."/>
            <person name="Yan Y."/>
            <person name="Sichtig H."/>
        </authorList>
    </citation>
    <scope>NUCLEOTIDE SEQUENCE [LARGE SCALE GENOMIC DNA]</scope>
    <source>
        <strain evidence="2 3">FDAARGOS_1161</strain>
    </source>
</reference>
<keyword evidence="1" id="KW-0812">Transmembrane</keyword>
<organism evidence="2 3">
    <name type="scientific">Peribacillus psychrosaccharolyticus</name>
    <name type="common">Bacillus psychrosaccharolyticus</name>
    <dbReference type="NCBI Taxonomy" id="1407"/>
    <lineage>
        <taxon>Bacteria</taxon>
        <taxon>Bacillati</taxon>
        <taxon>Bacillota</taxon>
        <taxon>Bacilli</taxon>
        <taxon>Bacillales</taxon>
        <taxon>Bacillaceae</taxon>
        <taxon>Peribacillus</taxon>
    </lineage>
</organism>
<dbReference type="EMBL" id="CP068053">
    <property type="protein sequence ID" value="QQT02572.1"/>
    <property type="molecule type" value="Genomic_DNA"/>
</dbReference>
<feature type="transmembrane region" description="Helical" evidence="1">
    <location>
        <begin position="27"/>
        <end position="48"/>
    </location>
</feature>
<evidence type="ECO:0000256" key="1">
    <source>
        <dbReference type="SAM" id="Phobius"/>
    </source>
</evidence>
<keyword evidence="1" id="KW-0472">Membrane</keyword>
<protein>
    <submittedName>
        <fullName evidence="2">DUF3397 domain-containing protein</fullName>
    </submittedName>
</protein>
<dbReference type="KEGG" id="ppsr:I6J18_07180"/>
<feature type="transmembrane region" description="Helical" evidence="1">
    <location>
        <begin position="54"/>
        <end position="74"/>
    </location>
</feature>
<proteinExistence type="predicted"/>
<dbReference type="InterPro" id="IPR024515">
    <property type="entry name" value="DUF3397"/>
</dbReference>